<gene>
    <name evidence="5" type="ORF">HHI36_008143</name>
</gene>
<comment type="caution">
    <text evidence="5">The sequence shown here is derived from an EMBL/GenBank/DDBJ whole genome shotgun (WGS) entry which is preliminary data.</text>
</comment>
<sequence length="212" mass="23814">MEIVKLFCVAGLRVINIQDKDGQEVYTLTNETAKPQQGITFNTEQMEECDFNNSEFSILERLCVNTHNVTHKCNLGTNEVLLTVQTDSYLPPSLGVRNDVDVCVWEPHFKDGNFVLKHVASLLALGYIQASKRQKKFITCPNDTSYSVICESSRHMFVYRQNSSITCGELKNRKSGAKIKSVAEQQVISIPNEELFGIYASTTGIYALGEDF</sequence>
<organism evidence="5 6">
    <name type="scientific">Cryptolaemus montrouzieri</name>
    <dbReference type="NCBI Taxonomy" id="559131"/>
    <lineage>
        <taxon>Eukaryota</taxon>
        <taxon>Metazoa</taxon>
        <taxon>Ecdysozoa</taxon>
        <taxon>Arthropoda</taxon>
        <taxon>Hexapoda</taxon>
        <taxon>Insecta</taxon>
        <taxon>Pterygota</taxon>
        <taxon>Neoptera</taxon>
        <taxon>Endopterygota</taxon>
        <taxon>Coleoptera</taxon>
        <taxon>Polyphaga</taxon>
        <taxon>Cucujiformia</taxon>
        <taxon>Coccinelloidea</taxon>
        <taxon>Coccinellidae</taxon>
        <taxon>Scymninae</taxon>
        <taxon>Scymnini</taxon>
        <taxon>Cryptolaemus</taxon>
    </lineage>
</organism>
<dbReference type="PANTHER" id="PTHR21664">
    <property type="entry name" value="CHRONIC MYELOGENOUS LEUKEMIA TUMOR ANTIGEN 66"/>
    <property type="match status" value="1"/>
</dbReference>
<evidence type="ECO:0000256" key="1">
    <source>
        <dbReference type="ARBA" id="ARBA00004123"/>
    </source>
</evidence>
<dbReference type="PANTHER" id="PTHR21664:SF1">
    <property type="entry name" value="NUDC DOMAIN-CONTAINING PROTEIN 1"/>
    <property type="match status" value="1"/>
</dbReference>
<evidence type="ECO:0000256" key="2">
    <source>
        <dbReference type="ARBA" id="ARBA00004496"/>
    </source>
</evidence>
<comment type="subcellular location">
    <subcellularLocation>
        <location evidence="2">Cytoplasm</location>
    </subcellularLocation>
    <subcellularLocation>
        <location evidence="1">Nucleus</location>
    </subcellularLocation>
</comment>
<dbReference type="AlphaFoldDB" id="A0ABD2MS59"/>
<proteinExistence type="predicted"/>
<evidence type="ECO:0000256" key="4">
    <source>
        <dbReference type="ARBA" id="ARBA00023242"/>
    </source>
</evidence>
<protein>
    <submittedName>
        <fullName evidence="5">Uncharacterized protein</fullName>
    </submittedName>
</protein>
<name>A0ABD2MS59_9CUCU</name>
<reference evidence="5 6" key="1">
    <citation type="journal article" date="2021" name="BMC Biol.">
        <title>Horizontally acquired antibacterial genes associated with adaptive radiation of ladybird beetles.</title>
        <authorList>
            <person name="Li H.S."/>
            <person name="Tang X.F."/>
            <person name="Huang Y.H."/>
            <person name="Xu Z.Y."/>
            <person name="Chen M.L."/>
            <person name="Du X.Y."/>
            <person name="Qiu B.Y."/>
            <person name="Chen P.T."/>
            <person name="Zhang W."/>
            <person name="Slipinski A."/>
            <person name="Escalona H.E."/>
            <person name="Waterhouse R.M."/>
            <person name="Zwick A."/>
            <person name="Pang H."/>
        </authorList>
    </citation>
    <scope>NUCLEOTIDE SEQUENCE [LARGE SCALE GENOMIC DNA]</scope>
    <source>
        <strain evidence="5">SYSU2018</strain>
    </source>
</reference>
<keyword evidence="4" id="KW-0539">Nucleus</keyword>
<dbReference type="Proteomes" id="UP001516400">
    <property type="component" value="Unassembled WGS sequence"/>
</dbReference>
<dbReference type="GO" id="GO:0005737">
    <property type="term" value="C:cytoplasm"/>
    <property type="evidence" value="ECO:0007669"/>
    <property type="project" value="UniProtKB-SubCell"/>
</dbReference>
<keyword evidence="6" id="KW-1185">Reference proteome</keyword>
<dbReference type="GO" id="GO:0005634">
    <property type="term" value="C:nucleus"/>
    <property type="evidence" value="ECO:0007669"/>
    <property type="project" value="UniProtKB-SubCell"/>
</dbReference>
<dbReference type="InterPro" id="IPR037895">
    <property type="entry name" value="NUDCD1"/>
</dbReference>
<accession>A0ABD2MS59</accession>
<evidence type="ECO:0000256" key="3">
    <source>
        <dbReference type="ARBA" id="ARBA00022490"/>
    </source>
</evidence>
<evidence type="ECO:0000313" key="5">
    <source>
        <dbReference type="EMBL" id="KAL3269060.1"/>
    </source>
</evidence>
<keyword evidence="3" id="KW-0963">Cytoplasm</keyword>
<dbReference type="EMBL" id="JABFTP020000021">
    <property type="protein sequence ID" value="KAL3269060.1"/>
    <property type="molecule type" value="Genomic_DNA"/>
</dbReference>
<evidence type="ECO:0000313" key="6">
    <source>
        <dbReference type="Proteomes" id="UP001516400"/>
    </source>
</evidence>